<dbReference type="SUPFAM" id="SSF51735">
    <property type="entry name" value="NAD(P)-binding Rossmann-fold domains"/>
    <property type="match status" value="1"/>
</dbReference>
<evidence type="ECO:0000313" key="3">
    <source>
        <dbReference type="EMBL" id="VDD89278.1"/>
    </source>
</evidence>
<feature type="domain" description="3-beta hydroxysteroid dehydrogenase/isomerase" evidence="2">
    <location>
        <begin position="11"/>
        <end position="239"/>
    </location>
</feature>
<reference evidence="5" key="1">
    <citation type="submission" date="2017-02" db="UniProtKB">
        <authorList>
            <consortium name="WormBaseParasite"/>
        </authorList>
    </citation>
    <scope>IDENTIFICATION</scope>
</reference>
<name>A0A0N4V2S6_ENTVE</name>
<keyword evidence="1" id="KW-0560">Oxidoreductase</keyword>
<dbReference type="GO" id="GO:0006694">
    <property type="term" value="P:steroid biosynthetic process"/>
    <property type="evidence" value="ECO:0007669"/>
    <property type="project" value="InterPro"/>
</dbReference>
<proteinExistence type="inferred from homology"/>
<dbReference type="EMBL" id="UXUI01007744">
    <property type="protein sequence ID" value="VDD89278.1"/>
    <property type="molecule type" value="Genomic_DNA"/>
</dbReference>
<dbReference type="Pfam" id="PF01073">
    <property type="entry name" value="3Beta_HSD"/>
    <property type="match status" value="1"/>
</dbReference>
<comment type="similarity">
    <text evidence="1">Belongs to the 3-beta-HSD family.</text>
</comment>
<gene>
    <name evidence="3" type="ORF">EVEC_LOCUS4029</name>
</gene>
<dbReference type="InterPro" id="IPR002225">
    <property type="entry name" value="3Beta_OHSteriod_DH/Estase"/>
</dbReference>
<evidence type="ECO:0000313" key="4">
    <source>
        <dbReference type="Proteomes" id="UP000274131"/>
    </source>
</evidence>
<dbReference type="GO" id="GO:0016616">
    <property type="term" value="F:oxidoreductase activity, acting on the CH-OH group of donors, NAD or NADP as acceptor"/>
    <property type="evidence" value="ECO:0007669"/>
    <property type="project" value="InterPro"/>
</dbReference>
<evidence type="ECO:0000259" key="2">
    <source>
        <dbReference type="Pfam" id="PF01073"/>
    </source>
</evidence>
<protein>
    <submittedName>
        <fullName evidence="5">3Beta_HSD domain-containing protein</fullName>
    </submittedName>
</protein>
<evidence type="ECO:0000256" key="1">
    <source>
        <dbReference type="RuleBase" id="RU004475"/>
    </source>
</evidence>
<dbReference type="AlphaFoldDB" id="A0A0N4V2S6"/>
<dbReference type="STRING" id="51028.A0A0N4V2S6"/>
<dbReference type="InterPro" id="IPR036291">
    <property type="entry name" value="NAD(P)-bd_dom_sf"/>
</dbReference>
<dbReference type="OrthoDB" id="2735536at2759"/>
<evidence type="ECO:0000313" key="5">
    <source>
        <dbReference type="WBParaSite" id="EVEC_0000432101-mRNA-1"/>
    </source>
</evidence>
<accession>A0A0N4V2S6</accession>
<dbReference type="Proteomes" id="UP000274131">
    <property type="component" value="Unassembled WGS sequence"/>
</dbReference>
<dbReference type="WBParaSite" id="EVEC_0000432101-mRNA-1">
    <property type="protein sequence ID" value="EVEC_0000432101-mRNA-1"/>
    <property type="gene ID" value="EVEC_0000432101"/>
</dbReference>
<keyword evidence="4" id="KW-1185">Reference proteome</keyword>
<dbReference type="Gene3D" id="3.40.50.720">
    <property type="entry name" value="NAD(P)-binding Rossmann-like Domain"/>
    <property type="match status" value="1"/>
</dbReference>
<organism evidence="5">
    <name type="scientific">Enterobius vermicularis</name>
    <name type="common">Human pinworm</name>
    <dbReference type="NCBI Taxonomy" id="51028"/>
    <lineage>
        <taxon>Eukaryota</taxon>
        <taxon>Metazoa</taxon>
        <taxon>Ecdysozoa</taxon>
        <taxon>Nematoda</taxon>
        <taxon>Chromadorea</taxon>
        <taxon>Rhabditida</taxon>
        <taxon>Spirurina</taxon>
        <taxon>Oxyuridomorpha</taxon>
        <taxon>Oxyuroidea</taxon>
        <taxon>Oxyuridae</taxon>
        <taxon>Enterobius</taxon>
    </lineage>
</organism>
<sequence length="318" mass="36077">MFKQQNYPEKIPVKNYQCDLCKESDELNDAFNGCTVVVFCAGKPFEYLQAEKDLTEQYQCDNFSTCESVIQKMKENNIKILVYVGDAYGNLPNCDNYGLSEAMHLGVPPSFVLGAYGESRTKGELLARKAAENGDINGIFLRPTIIYGEGEKHMIGSFLKFCKFNGGYPNIRGTDRGNHQYIYAGNLAAMIYRGIECLKTDAAKYNGEVLYAMDKTVCTPFKTFIKPFMEIFDIAPSAETSYFMAFSTSLGHELLYRLGMAGAGKRLSFRAQRYLYGWTIGFPIRKLRLLLDIVPPWQQDDALAKTLLWYKNNQDIFQ</sequence>
<reference evidence="3 4" key="2">
    <citation type="submission" date="2018-10" db="EMBL/GenBank/DDBJ databases">
        <authorList>
            <consortium name="Pathogen Informatics"/>
        </authorList>
    </citation>
    <scope>NUCLEOTIDE SEQUENCE [LARGE SCALE GENOMIC DNA]</scope>
</reference>